<reference evidence="1 2" key="1">
    <citation type="journal article" date="2012" name="J. Bacteriol.">
        <title>Draft Genome Sequence of Novosphingobium nitrogenifigens Y88T.</title>
        <authorList>
            <person name="Strabala T.J."/>
            <person name="Macdonald L."/>
            <person name="Liu V."/>
            <person name="Smit A.M."/>
        </authorList>
    </citation>
    <scope>NUCLEOTIDE SEQUENCE [LARGE SCALE GENOMIC DNA]</scope>
    <source>
        <strain evidence="1 2">DSM 19370</strain>
    </source>
</reference>
<name>F1Z4I3_9SPHN</name>
<proteinExistence type="predicted"/>
<organism evidence="1 2">
    <name type="scientific">Novosphingobium nitrogenifigens DSM 19370</name>
    <dbReference type="NCBI Taxonomy" id="983920"/>
    <lineage>
        <taxon>Bacteria</taxon>
        <taxon>Pseudomonadati</taxon>
        <taxon>Pseudomonadota</taxon>
        <taxon>Alphaproteobacteria</taxon>
        <taxon>Sphingomonadales</taxon>
        <taxon>Sphingomonadaceae</taxon>
        <taxon>Novosphingobium</taxon>
    </lineage>
</organism>
<evidence type="ECO:0008006" key="3">
    <source>
        <dbReference type="Google" id="ProtNLM"/>
    </source>
</evidence>
<comment type="caution">
    <text evidence="1">The sequence shown here is derived from an EMBL/GenBank/DDBJ whole genome shotgun (WGS) entry which is preliminary data.</text>
</comment>
<protein>
    <recommendedName>
        <fullName evidence="3">DUF4145 domain-containing protein</fullName>
    </recommendedName>
</protein>
<accession>F1Z4I3</accession>
<evidence type="ECO:0000313" key="1">
    <source>
        <dbReference type="EMBL" id="EGD60593.1"/>
    </source>
</evidence>
<keyword evidence="2" id="KW-1185">Reference proteome</keyword>
<dbReference type="EMBL" id="AEWJ01000018">
    <property type="protein sequence ID" value="EGD60593.1"/>
    <property type="molecule type" value="Genomic_DNA"/>
</dbReference>
<dbReference type="HOGENOM" id="CLU_1813945_0_0_5"/>
<dbReference type="AlphaFoldDB" id="F1Z4I3"/>
<gene>
    <name evidence="1" type="ORF">Y88_2883</name>
</gene>
<sequence>MSAEAKWAFITALDDELLKGGSTMSEWCAFIVRDCDYAFVGGANLATVIAATAAIETHLRAEYGYGKRVRLADLIDGAPIEQGLRDDIHNLRKYRNSWVHVTAPKDDEEIFENPEFHEEQLEEWAKIAQRTLRRTIYDNQWI</sequence>
<dbReference type="OrthoDB" id="1550933at2"/>
<evidence type="ECO:0000313" key="2">
    <source>
        <dbReference type="Proteomes" id="UP000004728"/>
    </source>
</evidence>
<dbReference type="eggNOG" id="ENOG5033IYE">
    <property type="taxonomic scope" value="Bacteria"/>
</dbReference>
<dbReference type="InParanoid" id="F1Z4I3"/>
<dbReference type="STRING" id="983920.Y88_2883"/>
<dbReference type="Proteomes" id="UP000004728">
    <property type="component" value="Unassembled WGS sequence"/>
</dbReference>